<dbReference type="InterPro" id="IPR025058">
    <property type="entry name" value="DUF3995"/>
</dbReference>
<gene>
    <name evidence="2" type="ORF">ACFQBT_18065</name>
</gene>
<reference evidence="3" key="1">
    <citation type="journal article" date="2019" name="Int. J. Syst. Evol. Microbiol.">
        <title>The Global Catalogue of Microorganisms (GCM) 10K type strain sequencing project: providing services to taxonomists for standard genome sequencing and annotation.</title>
        <authorList>
            <consortium name="The Broad Institute Genomics Platform"/>
            <consortium name="The Broad Institute Genome Sequencing Center for Infectious Disease"/>
            <person name="Wu L."/>
            <person name="Ma J."/>
        </authorList>
    </citation>
    <scope>NUCLEOTIDE SEQUENCE [LARGE SCALE GENOMIC DNA]</scope>
    <source>
        <strain evidence="3">NBRC 106593</strain>
    </source>
</reference>
<accession>A0ABW2AWW3</accession>
<protein>
    <submittedName>
        <fullName evidence="2">DUF3995 domain-containing protein</fullName>
    </submittedName>
</protein>
<dbReference type="Proteomes" id="UP001596356">
    <property type="component" value="Unassembled WGS sequence"/>
</dbReference>
<comment type="caution">
    <text evidence="2">The sequence shown here is derived from an EMBL/GenBank/DDBJ whole genome shotgun (WGS) entry which is preliminary data.</text>
</comment>
<keyword evidence="1" id="KW-0812">Transmembrane</keyword>
<feature type="transmembrane region" description="Helical" evidence="1">
    <location>
        <begin position="80"/>
        <end position="107"/>
    </location>
</feature>
<organism evidence="2 3">
    <name type="scientific">Branchiibius cervicis</name>
    <dbReference type="NCBI Taxonomy" id="908252"/>
    <lineage>
        <taxon>Bacteria</taxon>
        <taxon>Bacillati</taxon>
        <taxon>Actinomycetota</taxon>
        <taxon>Actinomycetes</taxon>
        <taxon>Micrococcales</taxon>
        <taxon>Dermacoccaceae</taxon>
        <taxon>Branchiibius</taxon>
    </lineage>
</organism>
<evidence type="ECO:0000256" key="1">
    <source>
        <dbReference type="SAM" id="Phobius"/>
    </source>
</evidence>
<feature type="transmembrane region" description="Helical" evidence="1">
    <location>
        <begin position="49"/>
        <end position="68"/>
    </location>
</feature>
<evidence type="ECO:0000313" key="2">
    <source>
        <dbReference type="EMBL" id="MFC6715622.1"/>
    </source>
</evidence>
<dbReference type="EMBL" id="JBHSWJ010000002">
    <property type="protein sequence ID" value="MFC6715622.1"/>
    <property type="molecule type" value="Genomic_DNA"/>
</dbReference>
<name>A0ABW2AWW3_9MICO</name>
<keyword evidence="1" id="KW-1133">Transmembrane helix</keyword>
<keyword evidence="1" id="KW-0472">Membrane</keyword>
<dbReference type="Pfam" id="PF13160">
    <property type="entry name" value="DUF3995"/>
    <property type="match status" value="1"/>
</dbReference>
<feature type="transmembrane region" description="Helical" evidence="1">
    <location>
        <begin position="127"/>
        <end position="143"/>
    </location>
</feature>
<proteinExistence type="predicted"/>
<sequence length="160" mass="16881">MTHGRPAFAIAAICGLVHATVSAYWAAGGTALLATLGQTILSTVGDRTWLLWPIAALKALAAALPLLFQRTGWPPLTRTIGWAAGIVLVLWGGVNTVTGNLVLSGIISPAGGYDHEAMIGHARLWDPLFLIWGLALLTGLWHTRAPGRRTAMITNVQSKG</sequence>
<evidence type="ECO:0000313" key="3">
    <source>
        <dbReference type="Proteomes" id="UP001596356"/>
    </source>
</evidence>
<dbReference type="RefSeq" id="WP_377824868.1">
    <property type="nucleotide sequence ID" value="NZ_JBHSWJ010000002.1"/>
</dbReference>
<keyword evidence="3" id="KW-1185">Reference proteome</keyword>